<evidence type="ECO:0000313" key="1">
    <source>
        <dbReference type="EMBL" id="SIR34205.1"/>
    </source>
</evidence>
<name>A0A1N7A506_9BACI</name>
<organism evidence="1 2">
    <name type="scientific">Domibacillus enclensis</name>
    <dbReference type="NCBI Taxonomy" id="1017273"/>
    <lineage>
        <taxon>Bacteria</taxon>
        <taxon>Bacillati</taxon>
        <taxon>Bacillota</taxon>
        <taxon>Bacilli</taxon>
        <taxon>Bacillales</taxon>
        <taxon>Bacillaceae</taxon>
        <taxon>Domibacillus</taxon>
    </lineage>
</organism>
<dbReference type="EMBL" id="FTLX01000007">
    <property type="protein sequence ID" value="SIR34205.1"/>
    <property type="molecule type" value="Genomic_DNA"/>
</dbReference>
<dbReference type="STRING" id="1017273.SAMN05443094_10773"/>
<sequence>MGLTAERCIFKQELQLLYKDYMRCNDGAIKKQIAKDIKLLKKAIALIL</sequence>
<dbReference type="AlphaFoldDB" id="A0A1N7A506"/>
<evidence type="ECO:0000313" key="2">
    <source>
        <dbReference type="Proteomes" id="UP000186385"/>
    </source>
</evidence>
<gene>
    <name evidence="1" type="ORF">SAMN05443094_10773</name>
</gene>
<accession>A0A1N7A506</accession>
<protein>
    <submittedName>
        <fullName evidence="1">Uncharacterized protein</fullName>
    </submittedName>
</protein>
<dbReference type="Proteomes" id="UP000186385">
    <property type="component" value="Unassembled WGS sequence"/>
</dbReference>
<reference evidence="1 2" key="1">
    <citation type="submission" date="2017-01" db="EMBL/GenBank/DDBJ databases">
        <authorList>
            <person name="Mah S.A."/>
            <person name="Swanson W.J."/>
            <person name="Moy G.W."/>
            <person name="Vacquier V.D."/>
        </authorList>
    </citation>
    <scope>NUCLEOTIDE SEQUENCE [LARGE SCALE GENOMIC DNA]</scope>
    <source>
        <strain evidence="1 2">NIO-1016</strain>
    </source>
</reference>
<proteinExistence type="predicted"/>
<dbReference type="RefSeq" id="WP_169714109.1">
    <property type="nucleotide sequence ID" value="NZ_FTLX01000007.1"/>
</dbReference>